<keyword evidence="10" id="KW-0469">Meiosis</keyword>
<keyword evidence="20" id="KW-1185">Reference proteome</keyword>
<evidence type="ECO:0000313" key="20">
    <source>
        <dbReference type="Proteomes" id="UP000183809"/>
    </source>
</evidence>
<comment type="function">
    <text evidence="12">Component of the NuA4 histone acetyltransferase complex which is involved in transcriptional activation of selected genes principally by acetylation of nucleosomal histone H4 and H2A. The NuA4 complex is also involved in DNA repair. Involved in cell cycle progression and meiosis.</text>
</comment>
<evidence type="ECO:0000259" key="18">
    <source>
        <dbReference type="PROSITE" id="PS50016"/>
    </source>
</evidence>
<feature type="compositionally biased region" description="Low complexity" evidence="17">
    <location>
        <begin position="140"/>
        <end position="152"/>
    </location>
</feature>
<dbReference type="GO" id="GO:0006325">
    <property type="term" value="P:chromatin organization"/>
    <property type="evidence" value="ECO:0007669"/>
    <property type="project" value="UniProtKB-KW"/>
</dbReference>
<dbReference type="Gene3D" id="3.30.40.10">
    <property type="entry name" value="Zinc/RING finger domain, C3HC4 (zinc finger)"/>
    <property type="match status" value="1"/>
</dbReference>
<evidence type="ECO:0000256" key="13">
    <source>
        <dbReference type="PIRSR" id="PIRSR628651-50"/>
    </source>
</evidence>
<organism evidence="19 20">
    <name type="scientific">Diplodia corticola</name>
    <dbReference type="NCBI Taxonomy" id="236234"/>
    <lineage>
        <taxon>Eukaryota</taxon>
        <taxon>Fungi</taxon>
        <taxon>Dikarya</taxon>
        <taxon>Ascomycota</taxon>
        <taxon>Pezizomycotina</taxon>
        <taxon>Dothideomycetes</taxon>
        <taxon>Dothideomycetes incertae sedis</taxon>
        <taxon>Botryosphaeriales</taxon>
        <taxon>Botryosphaeriaceae</taxon>
        <taxon>Diplodia</taxon>
    </lineage>
</organism>
<dbReference type="InterPro" id="IPR019787">
    <property type="entry name" value="Znf_PHD-finger"/>
</dbReference>
<dbReference type="InterPro" id="IPR019786">
    <property type="entry name" value="Zinc_finger_PHD-type_CS"/>
</dbReference>
<dbReference type="PANTHER" id="PTHR10333:SF100">
    <property type="entry name" value="CHROMATIN MODIFICATION-RELATED PROTEIN YNG2"/>
    <property type="match status" value="1"/>
</dbReference>
<feature type="site" description="Histone H3K4me3 binding" evidence="13">
    <location>
        <position position="370"/>
    </location>
</feature>
<reference evidence="19 20" key="1">
    <citation type="submission" date="2016-10" db="EMBL/GenBank/DDBJ databases">
        <title>Proteomics and genomics reveal pathogen-plant mechanisms compatible with a hemibiotrophic lifestyle of Diplodia corticola.</title>
        <authorList>
            <person name="Fernandes I."/>
            <person name="De Jonge R."/>
            <person name="Van De Peer Y."/>
            <person name="Devreese B."/>
            <person name="Alves A."/>
            <person name="Esteves A.C."/>
        </authorList>
    </citation>
    <scope>NUCLEOTIDE SEQUENCE [LARGE SCALE GENOMIC DNA]</scope>
    <source>
        <strain evidence="19 20">CBS 112549</strain>
    </source>
</reference>
<feature type="region of interest" description="Disordered" evidence="17">
    <location>
        <begin position="236"/>
        <end position="350"/>
    </location>
</feature>
<keyword evidence="7 16" id="KW-0156">Chromatin regulator</keyword>
<gene>
    <name evidence="19" type="ORF">BKCO1_1000282</name>
</gene>
<keyword evidence="4" id="KW-0227">DNA damage</keyword>
<dbReference type="EMBL" id="MNUE01000001">
    <property type="protein sequence ID" value="OJD40770.1"/>
    <property type="molecule type" value="Genomic_DNA"/>
</dbReference>
<feature type="binding site" evidence="14">
    <location>
        <position position="403"/>
    </location>
    <ligand>
        <name>Zn(2+)</name>
        <dbReference type="ChEBI" id="CHEBI:29105"/>
        <label>2</label>
    </ligand>
</feature>
<feature type="compositionally biased region" description="Acidic residues" evidence="17">
    <location>
        <begin position="318"/>
        <end position="334"/>
    </location>
</feature>
<keyword evidence="6 14" id="KW-0862">Zinc</keyword>
<evidence type="ECO:0000256" key="17">
    <source>
        <dbReference type="SAM" id="MobiDB-lite"/>
    </source>
</evidence>
<evidence type="ECO:0000256" key="9">
    <source>
        <dbReference type="ARBA" id="ARBA00023242"/>
    </source>
</evidence>
<feature type="binding site" evidence="14">
    <location>
        <position position="400"/>
    </location>
    <ligand>
        <name>Zn(2+)</name>
        <dbReference type="ChEBI" id="CHEBI:29105"/>
        <label>2</label>
    </ligand>
</feature>
<dbReference type="InterPro" id="IPR011011">
    <property type="entry name" value="Znf_FYVE_PHD"/>
</dbReference>
<evidence type="ECO:0000256" key="8">
    <source>
        <dbReference type="ARBA" id="ARBA00023204"/>
    </source>
</evidence>
<dbReference type="InterPro" id="IPR024610">
    <property type="entry name" value="ING_N_histone-binding"/>
</dbReference>
<evidence type="ECO:0000256" key="2">
    <source>
        <dbReference type="ARBA" id="ARBA00010210"/>
    </source>
</evidence>
<comment type="function">
    <text evidence="16">Component of an histone acetyltransferase complex.</text>
</comment>
<evidence type="ECO:0000256" key="14">
    <source>
        <dbReference type="PIRSR" id="PIRSR628651-51"/>
    </source>
</evidence>
<dbReference type="Pfam" id="PF12998">
    <property type="entry name" value="ING"/>
    <property type="match status" value="1"/>
</dbReference>
<dbReference type="Proteomes" id="UP000183809">
    <property type="component" value="Unassembled WGS sequence"/>
</dbReference>
<feature type="binding site" evidence="14">
    <location>
        <position position="373"/>
    </location>
    <ligand>
        <name>Zn(2+)</name>
        <dbReference type="ChEBI" id="CHEBI:29105"/>
        <label>2</label>
    </ligand>
</feature>
<protein>
    <recommendedName>
        <fullName evidence="16">Chromatin modification-related protein</fullName>
    </recommendedName>
</protein>
<proteinExistence type="inferred from homology"/>
<feature type="compositionally biased region" description="Low complexity" evidence="17">
    <location>
        <begin position="236"/>
        <end position="251"/>
    </location>
</feature>
<evidence type="ECO:0000256" key="6">
    <source>
        <dbReference type="ARBA" id="ARBA00022833"/>
    </source>
</evidence>
<dbReference type="SMART" id="SM01408">
    <property type="entry name" value="ING"/>
    <property type="match status" value="1"/>
</dbReference>
<comment type="caution">
    <text evidence="19">The sequence shown here is derived from an EMBL/GenBank/DDBJ whole genome shotgun (WGS) entry which is preliminary data.</text>
</comment>
<dbReference type="PANTHER" id="PTHR10333">
    <property type="entry name" value="INHIBITOR OF GROWTH PROTEIN"/>
    <property type="match status" value="1"/>
</dbReference>
<keyword evidence="5 15" id="KW-0863">Zinc-finger</keyword>
<dbReference type="PROSITE" id="PS01359">
    <property type="entry name" value="ZF_PHD_1"/>
    <property type="match status" value="1"/>
</dbReference>
<dbReference type="GO" id="GO:0005634">
    <property type="term" value="C:nucleus"/>
    <property type="evidence" value="ECO:0007669"/>
    <property type="project" value="UniProtKB-SubCell"/>
</dbReference>
<dbReference type="STRING" id="236234.A0A1J9RLC6"/>
<evidence type="ECO:0000256" key="1">
    <source>
        <dbReference type="ARBA" id="ARBA00004123"/>
    </source>
</evidence>
<evidence type="ECO:0000256" key="11">
    <source>
        <dbReference type="ARBA" id="ARBA00023306"/>
    </source>
</evidence>
<keyword evidence="8" id="KW-0234">DNA repair</keyword>
<feature type="binding site" evidence="14">
    <location>
        <position position="378"/>
    </location>
    <ligand>
        <name>Zn(2+)</name>
        <dbReference type="ChEBI" id="CHEBI:29105"/>
        <label>2</label>
    </ligand>
</feature>
<keyword evidence="11" id="KW-0131">Cell cycle</keyword>
<evidence type="ECO:0000256" key="16">
    <source>
        <dbReference type="RuleBase" id="RU361213"/>
    </source>
</evidence>
<feature type="site" description="Histone H3K4me3 binding" evidence="13">
    <location>
        <position position="382"/>
    </location>
</feature>
<accession>A0A1J9RLC6</accession>
<feature type="region of interest" description="Disordered" evidence="17">
    <location>
        <begin position="115"/>
        <end position="154"/>
    </location>
</feature>
<comment type="subunit">
    <text evidence="16">Component of an histone acetyltransferase complex. Interacts with H3K4me3 and to a lesser extent with H3K4me2.</text>
</comment>
<dbReference type="Gene3D" id="6.10.140.1740">
    <property type="match status" value="1"/>
</dbReference>
<comment type="similarity">
    <text evidence="2 16">Belongs to the ING family.</text>
</comment>
<feature type="site" description="Histone H3K4me3 binding" evidence="13">
    <location>
        <position position="359"/>
    </location>
</feature>
<keyword evidence="3 14" id="KW-0479">Metal-binding</keyword>
<feature type="binding site" evidence="14">
    <location>
        <position position="362"/>
    </location>
    <ligand>
        <name>Zn(2+)</name>
        <dbReference type="ChEBI" id="CHEBI:29105"/>
        <label>1</label>
    </ligand>
</feature>
<evidence type="ECO:0000256" key="15">
    <source>
        <dbReference type="PROSITE-ProRule" id="PRU00146"/>
    </source>
</evidence>
<evidence type="ECO:0000256" key="3">
    <source>
        <dbReference type="ARBA" id="ARBA00022723"/>
    </source>
</evidence>
<dbReference type="CDD" id="cd15505">
    <property type="entry name" value="PHD_ING"/>
    <property type="match status" value="1"/>
</dbReference>
<evidence type="ECO:0000256" key="4">
    <source>
        <dbReference type="ARBA" id="ARBA00022763"/>
    </source>
</evidence>
<sequence>MALAEDAASVLELFIHDVANLPAEITHLYEEMQAKEQQIQACNNIIDARDGSLQKFVKLNGSLVKNPKEEPYNKLILQNYEKAQTLQDEKVHLAEKAAQLLDRHVKRLDIKIRDLTNDGSIPHDPQLPSLLRDSPGNLVAPTSSTATGTSTPLNPLSINAHAGSQQIANAAIARLASAAGQTRSLSSPAMGGSGSTILNQTHMSNASAIAAMSANNRQREMSVGSDSKRRRLNASLGSLPSASSSLARQSSIGPGTPKAGTPVGSRAGSLGPRPSTKKNTKTVLPGKANRKKIGKAGMSKKSARRLMGGSRASPSTTGDDESMLSDAEVSDEDASALGHDGAADDDPMDLEEDADDTQYCICERVSFGDMVACDNPKCEIQWFHWECVGLTQEPKGEWLCPICDPNSKYDKKKKKLR</sequence>
<feature type="domain" description="PHD-type" evidence="18">
    <location>
        <begin position="357"/>
        <end position="406"/>
    </location>
</feature>
<dbReference type="PROSITE" id="PS50016">
    <property type="entry name" value="ZF_PHD_2"/>
    <property type="match status" value="1"/>
</dbReference>
<evidence type="ECO:0000256" key="7">
    <source>
        <dbReference type="ARBA" id="ARBA00022853"/>
    </source>
</evidence>
<feature type="site" description="Histone H3K4me3 binding" evidence="13">
    <location>
        <position position="374"/>
    </location>
</feature>
<feature type="binding site" evidence="14">
    <location>
        <position position="384"/>
    </location>
    <ligand>
        <name>Zn(2+)</name>
        <dbReference type="ChEBI" id="CHEBI:29105"/>
        <label>1</label>
    </ligand>
</feature>
<evidence type="ECO:0000256" key="10">
    <source>
        <dbReference type="ARBA" id="ARBA00023254"/>
    </source>
</evidence>
<dbReference type="InterPro" id="IPR028651">
    <property type="entry name" value="ING_fam"/>
</dbReference>
<feature type="binding site" evidence="14">
    <location>
        <position position="360"/>
    </location>
    <ligand>
        <name>Zn(2+)</name>
        <dbReference type="ChEBI" id="CHEBI:29105"/>
        <label>1</label>
    </ligand>
</feature>
<dbReference type="GeneID" id="31009921"/>
<dbReference type="InterPro" id="IPR013083">
    <property type="entry name" value="Znf_RING/FYVE/PHD"/>
</dbReference>
<dbReference type="GO" id="GO:0035267">
    <property type="term" value="C:NuA4 histone acetyltransferase complex"/>
    <property type="evidence" value="ECO:0007669"/>
    <property type="project" value="TreeGrafter"/>
</dbReference>
<name>A0A1J9RLC6_9PEZI</name>
<dbReference type="GO" id="GO:0008270">
    <property type="term" value="F:zinc ion binding"/>
    <property type="evidence" value="ECO:0007669"/>
    <property type="project" value="UniProtKB-KW"/>
</dbReference>
<evidence type="ECO:0000256" key="5">
    <source>
        <dbReference type="ARBA" id="ARBA00022771"/>
    </source>
</evidence>
<feature type="binding site" evidence="14">
    <location>
        <position position="387"/>
    </location>
    <ligand>
        <name>Zn(2+)</name>
        <dbReference type="ChEBI" id="CHEBI:29105"/>
        <label>1</label>
    </ligand>
</feature>
<comment type="domain">
    <text evidence="16">The PHD-type zinc finger mediates the binding to H3K4me3.</text>
</comment>
<dbReference type="AlphaFoldDB" id="A0A1J9RLC6"/>
<dbReference type="SMART" id="SM00249">
    <property type="entry name" value="PHD"/>
    <property type="match status" value="1"/>
</dbReference>
<comment type="subcellular location">
    <subcellularLocation>
        <location evidence="1 16">Nucleus</location>
    </subcellularLocation>
</comment>
<dbReference type="SUPFAM" id="SSF57903">
    <property type="entry name" value="FYVE/PHD zinc finger"/>
    <property type="match status" value="1"/>
</dbReference>
<dbReference type="InterPro" id="IPR001965">
    <property type="entry name" value="Znf_PHD"/>
</dbReference>
<dbReference type="RefSeq" id="XP_020135613.1">
    <property type="nucleotide sequence ID" value="XM_020269662.1"/>
</dbReference>
<keyword evidence="9 16" id="KW-0539">Nucleus</keyword>
<dbReference type="CDD" id="cd16858">
    <property type="entry name" value="ING_ING3_Yng2p"/>
    <property type="match status" value="1"/>
</dbReference>
<dbReference type="GO" id="GO:0006281">
    <property type="term" value="P:DNA repair"/>
    <property type="evidence" value="ECO:0007669"/>
    <property type="project" value="UniProtKB-KW"/>
</dbReference>
<dbReference type="GO" id="GO:0006355">
    <property type="term" value="P:regulation of DNA-templated transcription"/>
    <property type="evidence" value="ECO:0007669"/>
    <property type="project" value="TreeGrafter"/>
</dbReference>
<evidence type="ECO:0000313" key="19">
    <source>
        <dbReference type="EMBL" id="OJD40770.1"/>
    </source>
</evidence>
<dbReference type="OrthoDB" id="2505961at2759"/>
<dbReference type="GO" id="GO:0051321">
    <property type="term" value="P:meiotic cell cycle"/>
    <property type="evidence" value="ECO:0007669"/>
    <property type="project" value="UniProtKB-KW"/>
</dbReference>
<evidence type="ECO:0000256" key="12">
    <source>
        <dbReference type="ARBA" id="ARBA00037044"/>
    </source>
</evidence>